<proteinExistence type="inferred from homology"/>
<evidence type="ECO:0000256" key="2">
    <source>
        <dbReference type="ARBA" id="ARBA00006654"/>
    </source>
</evidence>
<dbReference type="GO" id="GO:0006196">
    <property type="term" value="P:AMP catabolic process"/>
    <property type="evidence" value="ECO:0007669"/>
    <property type="project" value="TreeGrafter"/>
</dbReference>
<dbReference type="InterPro" id="IPR006146">
    <property type="entry name" value="5'-Nucleotdase_CS"/>
</dbReference>
<evidence type="ECO:0000256" key="6">
    <source>
        <dbReference type="ARBA" id="ARBA00022741"/>
    </source>
</evidence>
<feature type="domain" description="5'-Nucleotidase C-terminal" evidence="10">
    <location>
        <begin position="341"/>
        <end position="510"/>
    </location>
</feature>
<dbReference type="PROSITE" id="PS00786">
    <property type="entry name" value="5_NUCLEOTIDASE_2"/>
    <property type="match status" value="1"/>
</dbReference>
<evidence type="ECO:0000259" key="10">
    <source>
        <dbReference type="Pfam" id="PF02872"/>
    </source>
</evidence>
<keyword evidence="6 8" id="KW-0547">Nucleotide-binding</keyword>
<keyword evidence="5 8" id="KW-0732">Signal</keyword>
<dbReference type="GO" id="GO:0005886">
    <property type="term" value="C:plasma membrane"/>
    <property type="evidence" value="ECO:0007669"/>
    <property type="project" value="TreeGrafter"/>
</dbReference>
<evidence type="ECO:0000313" key="11">
    <source>
        <dbReference type="EMBL" id="VEN36588.1"/>
    </source>
</evidence>
<comment type="catalytic activity">
    <reaction evidence="1">
        <text>a ribonucleoside 5'-phosphate + H2O = a ribonucleoside + phosphate</text>
        <dbReference type="Rhea" id="RHEA:12484"/>
        <dbReference type="ChEBI" id="CHEBI:15377"/>
        <dbReference type="ChEBI" id="CHEBI:18254"/>
        <dbReference type="ChEBI" id="CHEBI:43474"/>
        <dbReference type="ChEBI" id="CHEBI:58043"/>
        <dbReference type="EC" id="3.1.3.5"/>
    </reaction>
</comment>
<feature type="signal peptide" evidence="8">
    <location>
        <begin position="1"/>
        <end position="25"/>
    </location>
</feature>
<dbReference type="SUPFAM" id="SSF56300">
    <property type="entry name" value="Metallo-dependent phosphatases"/>
    <property type="match status" value="1"/>
</dbReference>
<evidence type="ECO:0000256" key="5">
    <source>
        <dbReference type="ARBA" id="ARBA00022729"/>
    </source>
</evidence>
<dbReference type="AlphaFoldDB" id="A0A653BLW2"/>
<gene>
    <name evidence="11" type="ORF">CALMAC_LOCUS2151</name>
</gene>
<dbReference type="Proteomes" id="UP000410492">
    <property type="component" value="Unassembled WGS sequence"/>
</dbReference>
<evidence type="ECO:0000256" key="8">
    <source>
        <dbReference type="RuleBase" id="RU362119"/>
    </source>
</evidence>
<dbReference type="InterPro" id="IPR004843">
    <property type="entry name" value="Calcineurin-like_PHP"/>
</dbReference>
<dbReference type="GO" id="GO:0000166">
    <property type="term" value="F:nucleotide binding"/>
    <property type="evidence" value="ECO:0007669"/>
    <property type="project" value="UniProtKB-KW"/>
</dbReference>
<evidence type="ECO:0000256" key="7">
    <source>
        <dbReference type="ARBA" id="ARBA00022801"/>
    </source>
</evidence>
<dbReference type="GO" id="GO:0046872">
    <property type="term" value="F:metal ion binding"/>
    <property type="evidence" value="ECO:0007669"/>
    <property type="project" value="UniProtKB-KW"/>
</dbReference>
<dbReference type="OrthoDB" id="7722975at2759"/>
<evidence type="ECO:0000256" key="1">
    <source>
        <dbReference type="ARBA" id="ARBA00000815"/>
    </source>
</evidence>
<dbReference type="InterPro" id="IPR008334">
    <property type="entry name" value="5'-Nucleotdase_C"/>
</dbReference>
<dbReference type="PRINTS" id="PR01607">
    <property type="entry name" value="APYRASEFAMLY"/>
</dbReference>
<organism evidence="11 12">
    <name type="scientific">Callosobruchus maculatus</name>
    <name type="common">Southern cowpea weevil</name>
    <name type="synonym">Pulse bruchid</name>
    <dbReference type="NCBI Taxonomy" id="64391"/>
    <lineage>
        <taxon>Eukaryota</taxon>
        <taxon>Metazoa</taxon>
        <taxon>Ecdysozoa</taxon>
        <taxon>Arthropoda</taxon>
        <taxon>Hexapoda</taxon>
        <taxon>Insecta</taxon>
        <taxon>Pterygota</taxon>
        <taxon>Neoptera</taxon>
        <taxon>Endopterygota</taxon>
        <taxon>Coleoptera</taxon>
        <taxon>Polyphaga</taxon>
        <taxon>Cucujiformia</taxon>
        <taxon>Chrysomeloidea</taxon>
        <taxon>Chrysomelidae</taxon>
        <taxon>Bruchinae</taxon>
        <taxon>Bruchini</taxon>
        <taxon>Callosobruchus</taxon>
    </lineage>
</organism>
<dbReference type="Gene3D" id="3.90.780.10">
    <property type="entry name" value="5'-Nucleotidase, C-terminal domain"/>
    <property type="match status" value="1"/>
</dbReference>
<comment type="similarity">
    <text evidence="2 8">Belongs to the 5'-nucleotidase family.</text>
</comment>
<dbReference type="InterPro" id="IPR036907">
    <property type="entry name" value="5'-Nucleotdase_C_sf"/>
</dbReference>
<keyword evidence="12" id="KW-1185">Reference proteome</keyword>
<protein>
    <recommendedName>
        <fullName evidence="3">5'-nucleotidase</fullName>
        <ecNumber evidence="3">3.1.3.5</ecNumber>
    </recommendedName>
</protein>
<feature type="chain" id="PRO_5025092072" description="5'-nucleotidase" evidence="8">
    <location>
        <begin position="26"/>
        <end position="585"/>
    </location>
</feature>
<dbReference type="SUPFAM" id="SSF55816">
    <property type="entry name" value="5'-nucleotidase (syn. UDP-sugar hydrolase), C-terminal domain"/>
    <property type="match status" value="1"/>
</dbReference>
<dbReference type="FunFam" id="3.60.21.10:FF:000020">
    <property type="entry name" value="NT5E isoform 4"/>
    <property type="match status" value="1"/>
</dbReference>
<dbReference type="Pfam" id="PF00149">
    <property type="entry name" value="Metallophos"/>
    <property type="match status" value="1"/>
</dbReference>
<name>A0A653BLW2_CALMS</name>
<evidence type="ECO:0000259" key="9">
    <source>
        <dbReference type="Pfam" id="PF00149"/>
    </source>
</evidence>
<dbReference type="Pfam" id="PF02872">
    <property type="entry name" value="5_nucleotid_C"/>
    <property type="match status" value="1"/>
</dbReference>
<dbReference type="PANTHER" id="PTHR11575">
    <property type="entry name" value="5'-NUCLEOTIDASE-RELATED"/>
    <property type="match status" value="1"/>
</dbReference>
<dbReference type="EC" id="3.1.3.5" evidence="3"/>
<evidence type="ECO:0000256" key="4">
    <source>
        <dbReference type="ARBA" id="ARBA00022723"/>
    </source>
</evidence>
<dbReference type="GO" id="GO:0008253">
    <property type="term" value="F:5'-nucleotidase activity"/>
    <property type="evidence" value="ECO:0007669"/>
    <property type="project" value="UniProtKB-EC"/>
</dbReference>
<dbReference type="Gene3D" id="3.60.21.10">
    <property type="match status" value="1"/>
</dbReference>
<keyword evidence="7 8" id="KW-0378">Hydrolase</keyword>
<dbReference type="InterPro" id="IPR006179">
    <property type="entry name" value="5_nucleotidase/apyrase"/>
</dbReference>
<dbReference type="CDD" id="cd07409">
    <property type="entry name" value="MPP_CD73_N"/>
    <property type="match status" value="1"/>
</dbReference>
<dbReference type="FunFam" id="3.90.780.10:FF:000001">
    <property type="entry name" value="NT5E isoform 3"/>
    <property type="match status" value="1"/>
</dbReference>
<evidence type="ECO:0000256" key="3">
    <source>
        <dbReference type="ARBA" id="ARBA00012643"/>
    </source>
</evidence>
<feature type="domain" description="Calcineurin-like phosphoesterase" evidence="9">
    <location>
        <begin position="32"/>
        <end position="247"/>
    </location>
</feature>
<dbReference type="InterPro" id="IPR029052">
    <property type="entry name" value="Metallo-depent_PP-like"/>
</dbReference>
<reference evidence="11 12" key="1">
    <citation type="submission" date="2019-01" db="EMBL/GenBank/DDBJ databases">
        <authorList>
            <person name="Sayadi A."/>
        </authorList>
    </citation>
    <scope>NUCLEOTIDE SEQUENCE [LARGE SCALE GENOMIC DNA]</scope>
</reference>
<evidence type="ECO:0000313" key="12">
    <source>
        <dbReference type="Proteomes" id="UP000410492"/>
    </source>
</evidence>
<keyword evidence="4" id="KW-0479">Metal-binding</keyword>
<sequence length="585" mass="63323">MRALSLPLTSLVVVMVVLATASVSADLDLLLLHNNDMHARFEETEKNGGTCREDHKNVSCIGGMARVAHEVRRYRKAAADGTGPEVLFLNAGDTFIGTVWYTLFTWNISAAFINALEPDAVCLGNHEFDSGIEGLAPFVDLIRCPVVSTNLDLTNAPSLKKVQKSVVLTRGGQKIGIISHLTRETRLISQPGPVIFEDEVEAVRKESERLAAEGVKIIIVLGHSGFLLDKRVAAEVPLVDVVVGGHTNTFLWNGPQPDEEPIDGPYPFVVQQKGGKKVPVVQAYAYTKYLGRLNLTFNDDGDLIKFSGQPELLSSSIHQDEDVLQLLEVYRPEISRVNSQVVGQSKVTLEGGDVCRVRECNFGNLIADAMVAYIATVSPDTWTSAPIAVVNGGSIRTTIMPGNEGDITRGELLGAMPFGNSIVTLSLSGEDLVKTLEIGARSNGETSKGEFLQVSGIKVVYDMTRTALSRVLSVKVRCGNCRIPEYEDVVPTKNYTIIAPSFLAIEGGDNHYILSQHGANKQTADLGDIDLLVWYFERYSPVIPEVQGRIRFDDGSSCSGASVIGAHGLSVTVLVAFVLKLSLTT</sequence>
<dbReference type="PANTHER" id="PTHR11575:SF24">
    <property type="entry name" value="5'-NUCLEOTIDASE"/>
    <property type="match status" value="1"/>
</dbReference>
<accession>A0A653BLW2</accession>
<dbReference type="EMBL" id="CAACVG010002534">
    <property type="protein sequence ID" value="VEN36588.1"/>
    <property type="molecule type" value="Genomic_DNA"/>
</dbReference>